<evidence type="ECO:0000256" key="1">
    <source>
        <dbReference type="ARBA" id="ARBA00005417"/>
    </source>
</evidence>
<proteinExistence type="inferred from homology"/>
<reference evidence="6 7" key="1">
    <citation type="submission" date="2023-07" db="EMBL/GenBank/DDBJ databases">
        <title>Genomic Encyclopedia of Type Strains, Phase IV (KMG-IV): sequencing the most valuable type-strain genomes for metagenomic binning, comparative biology and taxonomic classification.</title>
        <authorList>
            <person name="Goeker M."/>
        </authorList>
    </citation>
    <scope>NUCLEOTIDE SEQUENCE [LARGE SCALE GENOMIC DNA]</scope>
    <source>
        <strain evidence="6 7">B1-1</strain>
    </source>
</reference>
<dbReference type="InterPro" id="IPR003439">
    <property type="entry name" value="ABC_transporter-like_ATP-bd"/>
</dbReference>
<comment type="similarity">
    <text evidence="1">Belongs to the ABC transporter superfamily.</text>
</comment>
<organism evidence="6 7">
    <name type="scientific">Kaistia geumhonensis</name>
    <dbReference type="NCBI Taxonomy" id="410839"/>
    <lineage>
        <taxon>Bacteria</taxon>
        <taxon>Pseudomonadati</taxon>
        <taxon>Pseudomonadota</taxon>
        <taxon>Alphaproteobacteria</taxon>
        <taxon>Hyphomicrobiales</taxon>
        <taxon>Kaistiaceae</taxon>
        <taxon>Kaistia</taxon>
    </lineage>
</organism>
<keyword evidence="4 6" id="KW-0067">ATP-binding</keyword>
<dbReference type="InterPro" id="IPR050166">
    <property type="entry name" value="ABC_transporter_ATP-bind"/>
</dbReference>
<dbReference type="CDD" id="cd03293">
    <property type="entry name" value="ABC_NrtD_SsuB_transporters"/>
    <property type="match status" value="1"/>
</dbReference>
<evidence type="ECO:0000256" key="4">
    <source>
        <dbReference type="ARBA" id="ARBA00022840"/>
    </source>
</evidence>
<accession>A0ABU0M1G2</accession>
<dbReference type="Gene3D" id="3.40.50.300">
    <property type="entry name" value="P-loop containing nucleotide triphosphate hydrolases"/>
    <property type="match status" value="1"/>
</dbReference>
<evidence type="ECO:0000313" key="7">
    <source>
        <dbReference type="Proteomes" id="UP001223743"/>
    </source>
</evidence>
<dbReference type="InterPro" id="IPR017871">
    <property type="entry name" value="ABC_transporter-like_CS"/>
</dbReference>
<dbReference type="Pfam" id="PF00005">
    <property type="entry name" value="ABC_tran"/>
    <property type="match status" value="1"/>
</dbReference>
<evidence type="ECO:0000313" key="6">
    <source>
        <dbReference type="EMBL" id="MDQ0514790.1"/>
    </source>
</evidence>
<feature type="domain" description="ABC transporter" evidence="5">
    <location>
        <begin position="18"/>
        <end position="253"/>
    </location>
</feature>
<evidence type="ECO:0000256" key="2">
    <source>
        <dbReference type="ARBA" id="ARBA00022448"/>
    </source>
</evidence>
<comment type="caution">
    <text evidence="6">The sequence shown here is derived from an EMBL/GenBank/DDBJ whole genome shotgun (WGS) entry which is preliminary data.</text>
</comment>
<dbReference type="EMBL" id="JAUSWJ010000001">
    <property type="protein sequence ID" value="MDQ0514790.1"/>
    <property type="molecule type" value="Genomic_DNA"/>
</dbReference>
<dbReference type="InterPro" id="IPR003593">
    <property type="entry name" value="AAA+_ATPase"/>
</dbReference>
<sequence length="277" mass="30120">MNALPARDFDLPPSQGADRTVDLIVDRAGKTFETARGPVRALEPIDLKVPRGAFVALIGPSGCGKSTLLRMVAGLEQPDDGGAILVRGKHPEQFRKEGELGIAFQDAALLPWRSVTENIFFPLQILGRPVRPEAARIQSLVELVGLKGYEAARPGQLSGGMRQRVAIARALVTDPSVLLLDEPFGALDQILRRQMNVELQRIWAARQTTTLLVTHGIDEAVFLADTVVVMQAQPGRIAEIIDVPFARPRLPSLFSAPEFHALCDRLTVSLHSEGGHP</sequence>
<dbReference type="SUPFAM" id="SSF52540">
    <property type="entry name" value="P-loop containing nucleoside triphosphate hydrolases"/>
    <property type="match status" value="1"/>
</dbReference>
<dbReference type="InterPro" id="IPR027417">
    <property type="entry name" value="P-loop_NTPase"/>
</dbReference>
<dbReference type="PROSITE" id="PS50893">
    <property type="entry name" value="ABC_TRANSPORTER_2"/>
    <property type="match status" value="1"/>
</dbReference>
<dbReference type="GO" id="GO:0005524">
    <property type="term" value="F:ATP binding"/>
    <property type="evidence" value="ECO:0007669"/>
    <property type="project" value="UniProtKB-KW"/>
</dbReference>
<keyword evidence="2" id="KW-0813">Transport</keyword>
<dbReference type="RefSeq" id="WP_266281787.1">
    <property type="nucleotide sequence ID" value="NZ_JAPKNF010000001.1"/>
</dbReference>
<name>A0ABU0M1G2_9HYPH</name>
<dbReference type="SMART" id="SM00382">
    <property type="entry name" value="AAA"/>
    <property type="match status" value="1"/>
</dbReference>
<dbReference type="Proteomes" id="UP001223743">
    <property type="component" value="Unassembled WGS sequence"/>
</dbReference>
<keyword evidence="7" id="KW-1185">Reference proteome</keyword>
<dbReference type="PANTHER" id="PTHR42788:SF13">
    <property type="entry name" value="ALIPHATIC SULFONATES IMPORT ATP-BINDING PROTEIN SSUB"/>
    <property type="match status" value="1"/>
</dbReference>
<protein>
    <submittedName>
        <fullName evidence="6">NitT/TauT family transport system ATP-binding protein</fullName>
    </submittedName>
</protein>
<dbReference type="PANTHER" id="PTHR42788">
    <property type="entry name" value="TAURINE IMPORT ATP-BINDING PROTEIN-RELATED"/>
    <property type="match status" value="1"/>
</dbReference>
<evidence type="ECO:0000259" key="5">
    <source>
        <dbReference type="PROSITE" id="PS50893"/>
    </source>
</evidence>
<gene>
    <name evidence="6" type="ORF">QO015_000403</name>
</gene>
<keyword evidence="3" id="KW-0547">Nucleotide-binding</keyword>
<dbReference type="PROSITE" id="PS00211">
    <property type="entry name" value="ABC_TRANSPORTER_1"/>
    <property type="match status" value="1"/>
</dbReference>
<evidence type="ECO:0000256" key="3">
    <source>
        <dbReference type="ARBA" id="ARBA00022741"/>
    </source>
</evidence>